<dbReference type="InterPro" id="IPR010426">
    <property type="entry name" value="MTTB_MeTrfase"/>
</dbReference>
<dbReference type="EMBL" id="BARS01040268">
    <property type="protein sequence ID" value="GAG33908.1"/>
    <property type="molecule type" value="Genomic_DNA"/>
</dbReference>
<sequence length="127" mass="14497">HDIAGLMESDLTVSYEKLAMDNEILGMCQRVLRGIEVNDEALATELMIEKGPGEDFMTEEHTVRHMRQEFFVPELANRQKRGSMSPDDNALGRAKELVRNIRSSPRGSWLPAVLRERVLESFPEIRS</sequence>
<evidence type="ECO:0000256" key="2">
    <source>
        <dbReference type="ARBA" id="ARBA00022603"/>
    </source>
</evidence>
<feature type="non-terminal residue" evidence="4">
    <location>
        <position position="1"/>
    </location>
</feature>
<gene>
    <name evidence="4" type="ORF">S01H1_61418</name>
</gene>
<dbReference type="GO" id="GO:0015948">
    <property type="term" value="P:methanogenesis"/>
    <property type="evidence" value="ECO:0007669"/>
    <property type="project" value="InterPro"/>
</dbReference>
<evidence type="ECO:0000313" key="4">
    <source>
        <dbReference type="EMBL" id="GAG33908.1"/>
    </source>
</evidence>
<comment type="similarity">
    <text evidence="1">Belongs to the trimethylamine methyltransferase family.</text>
</comment>
<evidence type="ECO:0000256" key="1">
    <source>
        <dbReference type="ARBA" id="ARBA00007137"/>
    </source>
</evidence>
<dbReference type="GO" id="GO:0008168">
    <property type="term" value="F:methyltransferase activity"/>
    <property type="evidence" value="ECO:0007669"/>
    <property type="project" value="UniProtKB-KW"/>
</dbReference>
<accession>X0XB72</accession>
<reference evidence="4" key="1">
    <citation type="journal article" date="2014" name="Front. Microbiol.">
        <title>High frequency of phylogenetically diverse reductive dehalogenase-homologous genes in deep subseafloor sedimentary metagenomes.</title>
        <authorList>
            <person name="Kawai M."/>
            <person name="Futagami T."/>
            <person name="Toyoda A."/>
            <person name="Takaki Y."/>
            <person name="Nishi S."/>
            <person name="Hori S."/>
            <person name="Arai W."/>
            <person name="Tsubouchi T."/>
            <person name="Morono Y."/>
            <person name="Uchiyama I."/>
            <person name="Ito T."/>
            <person name="Fujiyama A."/>
            <person name="Inagaki F."/>
            <person name="Takami H."/>
        </authorList>
    </citation>
    <scope>NUCLEOTIDE SEQUENCE</scope>
    <source>
        <strain evidence="4">Expedition CK06-06</strain>
    </source>
</reference>
<keyword evidence="3" id="KW-0808">Transferase</keyword>
<organism evidence="4">
    <name type="scientific">marine sediment metagenome</name>
    <dbReference type="NCBI Taxonomy" id="412755"/>
    <lineage>
        <taxon>unclassified sequences</taxon>
        <taxon>metagenomes</taxon>
        <taxon>ecological metagenomes</taxon>
    </lineage>
</organism>
<keyword evidence="2" id="KW-0489">Methyltransferase</keyword>
<protein>
    <submittedName>
        <fullName evidence="4">Uncharacterized protein</fullName>
    </submittedName>
</protein>
<name>X0XB72_9ZZZZ</name>
<comment type="caution">
    <text evidence="4">The sequence shown here is derived from an EMBL/GenBank/DDBJ whole genome shotgun (WGS) entry which is preliminary data.</text>
</comment>
<evidence type="ECO:0000256" key="3">
    <source>
        <dbReference type="ARBA" id="ARBA00022679"/>
    </source>
</evidence>
<dbReference type="AlphaFoldDB" id="X0XB72"/>
<proteinExistence type="inferred from homology"/>
<dbReference type="InterPro" id="IPR038601">
    <property type="entry name" value="MttB-like_sf"/>
</dbReference>
<dbReference type="Gene3D" id="3.20.20.480">
    <property type="entry name" value="Trimethylamine methyltransferase-like"/>
    <property type="match status" value="1"/>
</dbReference>
<dbReference type="GO" id="GO:0032259">
    <property type="term" value="P:methylation"/>
    <property type="evidence" value="ECO:0007669"/>
    <property type="project" value="UniProtKB-KW"/>
</dbReference>
<dbReference type="Pfam" id="PF06253">
    <property type="entry name" value="MTTB"/>
    <property type="match status" value="1"/>
</dbReference>